<accession>A0A9C9NGX0</accession>
<dbReference type="AlphaFoldDB" id="A0A9C9NGX0"/>
<comment type="caution">
    <text evidence="1">The sequence shown here is derived from an EMBL/GenBank/DDBJ whole genome shotgun (WGS) entry which is preliminary data.</text>
</comment>
<evidence type="ECO:0000313" key="2">
    <source>
        <dbReference type="Proteomes" id="UP000885680"/>
    </source>
</evidence>
<gene>
    <name evidence="1" type="ORF">ENH89_13490</name>
</gene>
<evidence type="ECO:0000313" key="1">
    <source>
        <dbReference type="EMBL" id="HEU01332.1"/>
    </source>
</evidence>
<organism evidence="1 2">
    <name type="scientific">Aurantimonas coralicida</name>
    <dbReference type="NCBI Taxonomy" id="182270"/>
    <lineage>
        <taxon>Bacteria</taxon>
        <taxon>Pseudomonadati</taxon>
        <taxon>Pseudomonadota</taxon>
        <taxon>Alphaproteobacteria</taxon>
        <taxon>Hyphomicrobiales</taxon>
        <taxon>Aurantimonadaceae</taxon>
        <taxon>Aurantimonas</taxon>
    </lineage>
</organism>
<name>A0A9C9NGX0_9HYPH</name>
<dbReference type="EMBL" id="DRGN01000187">
    <property type="protein sequence ID" value="HEU01332.1"/>
    <property type="molecule type" value="Genomic_DNA"/>
</dbReference>
<protein>
    <submittedName>
        <fullName evidence="1">Uncharacterized protein</fullName>
    </submittedName>
</protein>
<reference evidence="1" key="1">
    <citation type="journal article" date="2020" name="mSystems">
        <title>Genome- and Community-Level Interaction Insights into Carbon Utilization and Element Cycling Functions of Hydrothermarchaeota in Hydrothermal Sediment.</title>
        <authorList>
            <person name="Zhou Z."/>
            <person name="Liu Y."/>
            <person name="Xu W."/>
            <person name="Pan J."/>
            <person name="Luo Z.H."/>
            <person name="Li M."/>
        </authorList>
    </citation>
    <scope>NUCLEOTIDE SEQUENCE</scope>
    <source>
        <strain evidence="1">HyVt-347</strain>
    </source>
</reference>
<sequence>MPLDNSLNISELLRRLGVKGDSLGSAPLLESLRLSLLIGDLSDLVAPVGVPFGAAALSSTSAIGTFNKWSLLARSAGGLMLLSAEALPSNTFDMWMTEINTLGGTVLTAAHNFSFRQNVDSQFLTHPPGVKVAPAGAFRIYGALHTVLPTGFPNRLGPGDQINIESVAANNVETISISWKEYPAGINPG</sequence>
<dbReference type="Proteomes" id="UP000885680">
    <property type="component" value="Unassembled WGS sequence"/>
</dbReference>
<proteinExistence type="predicted"/>